<gene>
    <name evidence="1" type="ORF">SAMN02745121_04948</name>
</gene>
<dbReference type="OrthoDB" id="4142290at2"/>
<name>A0A1I2C346_9BACT</name>
<dbReference type="RefSeq" id="WP_096329161.1">
    <property type="nucleotide sequence ID" value="NZ_FOMX01000016.1"/>
</dbReference>
<dbReference type="Proteomes" id="UP000199400">
    <property type="component" value="Unassembled WGS sequence"/>
</dbReference>
<keyword evidence="2" id="KW-1185">Reference proteome</keyword>
<reference evidence="2" key="1">
    <citation type="submission" date="2016-10" db="EMBL/GenBank/DDBJ databases">
        <authorList>
            <person name="Varghese N."/>
            <person name="Submissions S."/>
        </authorList>
    </citation>
    <scope>NUCLEOTIDE SEQUENCE [LARGE SCALE GENOMIC DNA]</scope>
    <source>
        <strain evidence="2">ATCC 25963</strain>
    </source>
</reference>
<dbReference type="EMBL" id="FOMX01000016">
    <property type="protein sequence ID" value="SFE62791.1"/>
    <property type="molecule type" value="Genomic_DNA"/>
</dbReference>
<evidence type="ECO:0000313" key="1">
    <source>
        <dbReference type="EMBL" id="SFE62791.1"/>
    </source>
</evidence>
<organism evidence="1 2">
    <name type="scientific">Nannocystis exedens</name>
    <dbReference type="NCBI Taxonomy" id="54"/>
    <lineage>
        <taxon>Bacteria</taxon>
        <taxon>Pseudomonadati</taxon>
        <taxon>Myxococcota</taxon>
        <taxon>Polyangia</taxon>
        <taxon>Nannocystales</taxon>
        <taxon>Nannocystaceae</taxon>
        <taxon>Nannocystis</taxon>
    </lineage>
</organism>
<dbReference type="STRING" id="54.SAMN02745121_04948"/>
<dbReference type="AlphaFoldDB" id="A0A1I2C346"/>
<evidence type="ECO:0000313" key="2">
    <source>
        <dbReference type="Proteomes" id="UP000199400"/>
    </source>
</evidence>
<sequence length="154" mass="16839">MAPRYRLFALLAETQPDGAALARRLTDLDAEALLELAADVVDASADVRSSWEGPLDASGKYYWSEDSTEDLTGWIVAQGEAFWRAAVGASDEQLMALAPEYHRERADGRSARWNGRTPHLGGLVHAAYTARFADVEDYFDGLARVLDARAGDHA</sequence>
<proteinExistence type="predicted"/>
<accession>A0A1I2C346</accession>
<protein>
    <submittedName>
        <fullName evidence="1">Uncharacterized protein</fullName>
    </submittedName>
</protein>